<dbReference type="PANTHER" id="PTHR35024:SF4">
    <property type="entry name" value="POLYMER-FORMING CYTOSKELETAL PROTEIN"/>
    <property type="match status" value="1"/>
</dbReference>
<organism evidence="2 3">
    <name type="scientific">Heliobacterium chlorum</name>
    <dbReference type="NCBI Taxonomy" id="2698"/>
    <lineage>
        <taxon>Bacteria</taxon>
        <taxon>Bacillati</taxon>
        <taxon>Bacillota</taxon>
        <taxon>Clostridia</taxon>
        <taxon>Eubacteriales</taxon>
        <taxon>Heliobacteriaceae</taxon>
        <taxon>Heliobacterium</taxon>
    </lineage>
</organism>
<reference evidence="2 3" key="1">
    <citation type="submission" date="2020-07" db="EMBL/GenBank/DDBJ databases">
        <title>Draft whole-genome sequence of Heliobacterium chlorum DSM 3682, type strain.</title>
        <authorList>
            <person name="Kyndt J.A."/>
            <person name="Meyer T.E."/>
            <person name="Imhoff J.F."/>
        </authorList>
    </citation>
    <scope>NUCLEOTIDE SEQUENCE [LARGE SCALE GENOMIC DNA]</scope>
    <source>
        <strain evidence="2 3">DSM 3682</strain>
    </source>
</reference>
<sequence length="144" mass="15214">MFGRKKESTMTTIERVDTVIGKESLFTGTLKAMGSVRIDGQLNGEILGKGDIVIGETGKVEAAIEGRNVIIAGTLRGNVDASGRLEIASTGRLYGDLQAASLVIDEGAVFHGSSRTERSHAAIAEDANDVEERQVEGLQVEGAR</sequence>
<dbReference type="PANTHER" id="PTHR35024">
    <property type="entry name" value="HYPOTHETICAL CYTOSOLIC PROTEIN"/>
    <property type="match status" value="1"/>
</dbReference>
<gene>
    <name evidence="2" type="ORF">H1S01_13050</name>
</gene>
<name>A0ABR7T3U7_HELCL</name>
<comment type="caution">
    <text evidence="2">The sequence shown here is derived from an EMBL/GenBank/DDBJ whole genome shotgun (WGS) entry which is preliminary data.</text>
</comment>
<protein>
    <submittedName>
        <fullName evidence="2">Polymer-forming cytoskeletal protein</fullName>
    </submittedName>
</protein>
<evidence type="ECO:0000313" key="3">
    <source>
        <dbReference type="Proteomes" id="UP000617402"/>
    </source>
</evidence>
<dbReference type="InterPro" id="IPR007607">
    <property type="entry name" value="BacA/B"/>
</dbReference>
<dbReference type="RefSeq" id="WP_188040892.1">
    <property type="nucleotide sequence ID" value="NZ_JACVHF010000014.1"/>
</dbReference>
<dbReference type="Pfam" id="PF04519">
    <property type="entry name" value="Bactofilin"/>
    <property type="match status" value="1"/>
</dbReference>
<evidence type="ECO:0000313" key="2">
    <source>
        <dbReference type="EMBL" id="MBC9785435.1"/>
    </source>
</evidence>
<evidence type="ECO:0000256" key="1">
    <source>
        <dbReference type="ARBA" id="ARBA00044755"/>
    </source>
</evidence>
<keyword evidence="3" id="KW-1185">Reference proteome</keyword>
<dbReference type="Proteomes" id="UP000617402">
    <property type="component" value="Unassembled WGS sequence"/>
</dbReference>
<accession>A0ABR7T3U7</accession>
<dbReference type="EMBL" id="JACVHF010000014">
    <property type="protein sequence ID" value="MBC9785435.1"/>
    <property type="molecule type" value="Genomic_DNA"/>
</dbReference>
<comment type="similarity">
    <text evidence="1">Belongs to the bactofilin family.</text>
</comment>
<proteinExistence type="inferred from homology"/>